<dbReference type="PANTHER" id="PTHR21461">
    <property type="entry name" value="GLYCOSYLTRANSFERASE FAMILY 92 PROTEIN"/>
    <property type="match status" value="1"/>
</dbReference>
<keyword evidence="2 5" id="KW-0812">Transmembrane</keyword>
<comment type="subcellular location">
    <subcellularLocation>
        <location evidence="1">Membrane</location>
        <topology evidence="1">Single-pass membrane protein</topology>
    </subcellularLocation>
</comment>
<dbReference type="EMBL" id="LK052941">
    <property type="protein sequence ID" value="CDR42107.1"/>
    <property type="molecule type" value="Genomic_DNA"/>
</dbReference>
<dbReference type="GO" id="GO:0005737">
    <property type="term" value="C:cytoplasm"/>
    <property type="evidence" value="ECO:0007669"/>
    <property type="project" value="TreeGrafter"/>
</dbReference>
<evidence type="ECO:0000256" key="4">
    <source>
        <dbReference type="SAM" id="MobiDB-lite"/>
    </source>
</evidence>
<feature type="compositionally biased region" description="Pro residues" evidence="4">
    <location>
        <begin position="120"/>
        <end position="137"/>
    </location>
</feature>
<feature type="compositionally biased region" description="Low complexity" evidence="4">
    <location>
        <begin position="138"/>
        <end position="148"/>
    </location>
</feature>
<feature type="region of interest" description="Disordered" evidence="4">
    <location>
        <begin position="310"/>
        <end position="338"/>
    </location>
</feature>
<dbReference type="GO" id="GO:0016757">
    <property type="term" value="F:glycosyltransferase activity"/>
    <property type="evidence" value="ECO:0007669"/>
    <property type="project" value="TreeGrafter"/>
</dbReference>
<proteinExistence type="predicted"/>
<accession>A0A061B381</accession>
<sequence>MLRPIRAFRAPVKLAVLVASLIAIYHFLPLILPESDSDRVLRKFDLDRERNKWRSAHGQDSPEGEKRKARTKDKAAAAALAQQYWAQKAQEGGAREWAPKEGERPPRRQGMERLRGAAQRPPPPPPPAQQQPPPPRAAPVQQQQQRRPVVPPNPVGAAQEGNYEEELKLAEARRARQREKLKEYDERVAVAEAKEREEAKGVRVANIDGARAARPFGQKAGLRVPAGVKMVDDDELDAAPRGAGVGRGAAVPPKKKGPGPLLQAGGAGRAAAAPADADAAAAPKAAAGDQWGGKGWDQRFRKAQQAAVEAEQAKEPIDAEKDDIQLPQAQPPPAKAARPAGLLNHHLVRRFASFDFTQAGRPSSTAPLVFDPNVEDSFQAGKKPAPKVATKDQERYNVTVCAMIPNENRFLHEFLLYHRLLGVEQFALYDTSHPGAFGAAEIDALADRMTEESGSGELSPTVEELKARVGTTNAGPDGLDEKGEIRAERIAGLERWIDQGAVKLHWMKFGDRKSARDFYDAMLEHCANRYSSTTDWLAVLDVDEFLSVTSPVLPEAPYSATGADGPKEDADATAADNALSTWQYPLHDLLSSPALADAACIPLPELNFRNQGVRELAKGKGVLETHTQRDVLKQGTAALREKRLLQKTLIHTAFSDAPAVGFAGPHACEVFATGAVTFNGVSTAIKDSQGTVLQEGGLYETRKLPVEPLSIAHYQQRDLVDCLAKISSVSDPNDIHAKGKGAVVCEEHYIPTQEELDSPALYSDKQNRFLLATPPEGSVVPDRRVADSWAARATREIQEVWRRTDGESAGRTKGRKTEGVGHVVPPDVVERARKKVEVIFFRSST</sequence>
<evidence type="ECO:0000256" key="1">
    <source>
        <dbReference type="ARBA" id="ARBA00004167"/>
    </source>
</evidence>
<feature type="compositionally biased region" description="Low complexity" evidence="4">
    <location>
        <begin position="76"/>
        <end position="90"/>
    </location>
</feature>
<reference evidence="6" key="1">
    <citation type="journal article" date="2014" name="Genome Announc.">
        <title>Draft genome sequence of Rhodosporidium toruloides CECT1137, an oleaginous yeast of biotechnological interest.</title>
        <authorList>
            <person name="Morin N."/>
            <person name="Calcas X."/>
            <person name="Devillers H."/>
            <person name="Durrens P."/>
            <person name="Sherman D.J."/>
            <person name="Nicaud J.-M."/>
            <person name="Neuveglise C."/>
        </authorList>
    </citation>
    <scope>NUCLEOTIDE SEQUENCE</scope>
    <source>
        <strain evidence="6">CECT1137</strain>
    </source>
</reference>
<keyword evidence="3 5" id="KW-1133">Transmembrane helix</keyword>
<feature type="compositionally biased region" description="Basic and acidic residues" evidence="4">
    <location>
        <begin position="93"/>
        <end position="115"/>
    </location>
</feature>
<dbReference type="GO" id="GO:0016020">
    <property type="term" value="C:membrane"/>
    <property type="evidence" value="ECO:0007669"/>
    <property type="project" value="UniProtKB-SubCell"/>
</dbReference>
<feature type="compositionally biased region" description="Low complexity" evidence="4">
    <location>
        <begin position="248"/>
        <end position="288"/>
    </location>
</feature>
<feature type="region of interest" description="Disordered" evidence="4">
    <location>
        <begin position="239"/>
        <end position="294"/>
    </location>
</feature>
<feature type="transmembrane region" description="Helical" evidence="5">
    <location>
        <begin position="12"/>
        <end position="32"/>
    </location>
</feature>
<evidence type="ECO:0000256" key="5">
    <source>
        <dbReference type="SAM" id="Phobius"/>
    </source>
</evidence>
<evidence type="ECO:0000256" key="2">
    <source>
        <dbReference type="ARBA" id="ARBA00022692"/>
    </source>
</evidence>
<feature type="compositionally biased region" description="Basic and acidic residues" evidence="4">
    <location>
        <begin position="311"/>
        <end position="324"/>
    </location>
</feature>
<organism evidence="6">
    <name type="scientific">Rhodotorula toruloides</name>
    <name type="common">Yeast</name>
    <name type="synonym">Rhodosporidium toruloides</name>
    <dbReference type="NCBI Taxonomy" id="5286"/>
    <lineage>
        <taxon>Eukaryota</taxon>
        <taxon>Fungi</taxon>
        <taxon>Dikarya</taxon>
        <taxon>Basidiomycota</taxon>
        <taxon>Pucciniomycotina</taxon>
        <taxon>Microbotryomycetes</taxon>
        <taxon>Sporidiobolales</taxon>
        <taxon>Sporidiobolaceae</taxon>
        <taxon>Rhodotorula</taxon>
    </lineage>
</organism>
<keyword evidence="5" id="KW-0472">Membrane</keyword>
<feature type="region of interest" description="Disordered" evidence="4">
    <location>
        <begin position="51"/>
        <end position="164"/>
    </location>
</feature>
<dbReference type="OrthoDB" id="2526284at2759"/>
<dbReference type="PANTHER" id="PTHR21461:SF69">
    <property type="entry name" value="GLYCOSYLTRANSFERASE FAMILY 92 PROTEIN"/>
    <property type="match status" value="1"/>
</dbReference>
<dbReference type="AlphaFoldDB" id="A0A061B381"/>
<evidence type="ECO:0000256" key="3">
    <source>
        <dbReference type="ARBA" id="ARBA00022989"/>
    </source>
</evidence>
<name>A0A061B381_RHOTO</name>
<gene>
    <name evidence="6" type="ORF">RHTO0S_06e09912g</name>
</gene>
<protein>
    <submittedName>
        <fullName evidence="6">RHTO0S06e09912g1_1</fullName>
    </submittedName>
</protein>
<evidence type="ECO:0000313" key="6">
    <source>
        <dbReference type="EMBL" id="CDR42107.1"/>
    </source>
</evidence>